<evidence type="ECO:0000313" key="2">
    <source>
        <dbReference type="Proteomes" id="UP000735302"/>
    </source>
</evidence>
<reference evidence="1 2" key="1">
    <citation type="journal article" date="2021" name="Elife">
        <title>Chloroplast acquisition without the gene transfer in kleptoplastic sea slugs, Plakobranchus ocellatus.</title>
        <authorList>
            <person name="Maeda T."/>
            <person name="Takahashi S."/>
            <person name="Yoshida T."/>
            <person name="Shimamura S."/>
            <person name="Takaki Y."/>
            <person name="Nagai Y."/>
            <person name="Toyoda A."/>
            <person name="Suzuki Y."/>
            <person name="Arimoto A."/>
            <person name="Ishii H."/>
            <person name="Satoh N."/>
            <person name="Nishiyama T."/>
            <person name="Hasebe M."/>
            <person name="Maruyama T."/>
            <person name="Minagawa J."/>
            <person name="Obokata J."/>
            <person name="Shigenobu S."/>
        </authorList>
    </citation>
    <scope>NUCLEOTIDE SEQUENCE [LARGE SCALE GENOMIC DNA]</scope>
</reference>
<accession>A0AAV3XVL5</accession>
<proteinExistence type="predicted"/>
<name>A0AAV3XVL5_9GAST</name>
<keyword evidence="1" id="KW-0645">Protease</keyword>
<dbReference type="Proteomes" id="UP000735302">
    <property type="component" value="Unassembled WGS sequence"/>
</dbReference>
<organism evidence="1 2">
    <name type="scientific">Plakobranchus ocellatus</name>
    <dbReference type="NCBI Taxonomy" id="259542"/>
    <lineage>
        <taxon>Eukaryota</taxon>
        <taxon>Metazoa</taxon>
        <taxon>Spiralia</taxon>
        <taxon>Lophotrochozoa</taxon>
        <taxon>Mollusca</taxon>
        <taxon>Gastropoda</taxon>
        <taxon>Heterobranchia</taxon>
        <taxon>Euthyneura</taxon>
        <taxon>Panpulmonata</taxon>
        <taxon>Sacoglossa</taxon>
        <taxon>Placobranchoidea</taxon>
        <taxon>Plakobranchidae</taxon>
        <taxon>Plakobranchus</taxon>
    </lineage>
</organism>
<keyword evidence="1" id="KW-0031">Aminopeptidase</keyword>
<keyword evidence="1" id="KW-0378">Hydrolase</keyword>
<dbReference type="AlphaFoldDB" id="A0AAV3XVL5"/>
<sequence length="160" mass="17283">MSPWPPQKCANSLSAILIGRALDGYGRLPRTRAGENNAVKEALMKRYDLTEDGYCPSAKKARAGKISTAPPVGATKDSAASAGPTLEMTDNFQNEIRNGMLQLASAKAVPIVTTAALGDPKKMRDLRVHILLREIGVVVHKGLLEKSQLTGESSCWLRRQ</sequence>
<dbReference type="GO" id="GO:0004177">
    <property type="term" value="F:aminopeptidase activity"/>
    <property type="evidence" value="ECO:0007669"/>
    <property type="project" value="UniProtKB-KW"/>
</dbReference>
<protein>
    <submittedName>
        <fullName evidence="1">Aminopeptidase n</fullName>
    </submittedName>
</protein>
<comment type="caution">
    <text evidence="1">The sequence shown here is derived from an EMBL/GenBank/DDBJ whole genome shotgun (WGS) entry which is preliminary data.</text>
</comment>
<keyword evidence="2" id="KW-1185">Reference proteome</keyword>
<gene>
    <name evidence="1" type="ORF">PoB_000058600</name>
</gene>
<dbReference type="EMBL" id="BLXT01000055">
    <property type="protein sequence ID" value="GFN74080.1"/>
    <property type="molecule type" value="Genomic_DNA"/>
</dbReference>
<evidence type="ECO:0000313" key="1">
    <source>
        <dbReference type="EMBL" id="GFN74080.1"/>
    </source>
</evidence>